<protein>
    <submittedName>
        <fullName evidence="9">DedA family protein</fullName>
    </submittedName>
</protein>
<reference evidence="9 10" key="1">
    <citation type="submission" date="2023-03" db="EMBL/GenBank/DDBJ databases">
        <title>Bacillus Genome Sequencing.</title>
        <authorList>
            <person name="Dunlap C."/>
        </authorList>
    </citation>
    <scope>NUCLEOTIDE SEQUENCE [LARGE SCALE GENOMIC DNA]</scope>
    <source>
        <strain evidence="9 10">NRS-52</strain>
    </source>
</reference>
<feature type="domain" description="VTT" evidence="8">
    <location>
        <begin position="38"/>
        <end position="165"/>
    </location>
</feature>
<evidence type="ECO:0000256" key="3">
    <source>
        <dbReference type="ARBA" id="ARBA00022475"/>
    </source>
</evidence>
<accession>A0ABU6PUR1</accession>
<comment type="similarity">
    <text evidence="2">Belongs to the DedA family.</text>
</comment>
<keyword evidence="6 7" id="KW-0472">Membrane</keyword>
<feature type="transmembrane region" description="Helical" evidence="7">
    <location>
        <begin position="59"/>
        <end position="81"/>
    </location>
</feature>
<dbReference type="PANTHER" id="PTHR42709">
    <property type="entry name" value="ALKALINE PHOSPHATASE LIKE PROTEIN"/>
    <property type="match status" value="1"/>
</dbReference>
<dbReference type="InterPro" id="IPR051311">
    <property type="entry name" value="DedA_domain"/>
</dbReference>
<evidence type="ECO:0000313" key="9">
    <source>
        <dbReference type="EMBL" id="MED5018621.1"/>
    </source>
</evidence>
<evidence type="ECO:0000256" key="6">
    <source>
        <dbReference type="ARBA" id="ARBA00023136"/>
    </source>
</evidence>
<feature type="transmembrane region" description="Helical" evidence="7">
    <location>
        <begin position="176"/>
        <end position="200"/>
    </location>
</feature>
<feature type="transmembrane region" description="Helical" evidence="7">
    <location>
        <begin position="144"/>
        <end position="164"/>
    </location>
</feature>
<dbReference type="Pfam" id="PF09335">
    <property type="entry name" value="VTT_dom"/>
    <property type="match status" value="1"/>
</dbReference>
<dbReference type="RefSeq" id="WP_328279018.1">
    <property type="nucleotide sequence ID" value="NZ_JARTLD010000036.1"/>
</dbReference>
<evidence type="ECO:0000256" key="5">
    <source>
        <dbReference type="ARBA" id="ARBA00022989"/>
    </source>
</evidence>
<evidence type="ECO:0000256" key="7">
    <source>
        <dbReference type="SAM" id="Phobius"/>
    </source>
</evidence>
<comment type="caution">
    <text evidence="9">The sequence shown here is derived from an EMBL/GenBank/DDBJ whole genome shotgun (WGS) entry which is preliminary data.</text>
</comment>
<dbReference type="EMBL" id="JARTLD010000036">
    <property type="protein sequence ID" value="MED5018621.1"/>
    <property type="molecule type" value="Genomic_DNA"/>
</dbReference>
<evidence type="ECO:0000256" key="4">
    <source>
        <dbReference type="ARBA" id="ARBA00022692"/>
    </source>
</evidence>
<sequence>MLHQIMDFISSIAQSLVDKLGIAGIFAGMVLESACIPLPSEVIMLTGGFFVHQGKFPLWEVVVAGTAGNILGSIITFWAGAKGARSLLDKYGKYVLINRKHMEQAERWFSKYGERTALISRVLPFVRTFISLPAGISGMSFPKFIIFTAIGCIPWNLGLTYAGYMLGANWSKAEQYIHPVTYAIAAILIVWIILFVWRVLRKKNVR</sequence>
<evidence type="ECO:0000256" key="2">
    <source>
        <dbReference type="ARBA" id="ARBA00010792"/>
    </source>
</evidence>
<gene>
    <name evidence="9" type="ORF">P9847_15035</name>
</gene>
<dbReference type="PANTHER" id="PTHR42709:SF6">
    <property type="entry name" value="UNDECAPRENYL PHOSPHATE TRANSPORTER A"/>
    <property type="match status" value="1"/>
</dbReference>
<evidence type="ECO:0000259" key="8">
    <source>
        <dbReference type="Pfam" id="PF09335"/>
    </source>
</evidence>
<dbReference type="InterPro" id="IPR032816">
    <property type="entry name" value="VTT_dom"/>
</dbReference>
<evidence type="ECO:0000256" key="1">
    <source>
        <dbReference type="ARBA" id="ARBA00004651"/>
    </source>
</evidence>
<evidence type="ECO:0000313" key="10">
    <source>
        <dbReference type="Proteomes" id="UP001343257"/>
    </source>
</evidence>
<keyword evidence="5 7" id="KW-1133">Transmembrane helix</keyword>
<proteinExistence type="inferred from homology"/>
<name>A0ABU6PUR1_9BACL</name>
<comment type="subcellular location">
    <subcellularLocation>
        <location evidence="1">Cell membrane</location>
        <topology evidence="1">Multi-pass membrane protein</topology>
    </subcellularLocation>
</comment>
<keyword evidence="3" id="KW-1003">Cell membrane</keyword>
<feature type="transmembrane region" description="Helical" evidence="7">
    <location>
        <begin position="20"/>
        <end position="39"/>
    </location>
</feature>
<keyword evidence="4 7" id="KW-0812">Transmembrane</keyword>
<keyword evidence="10" id="KW-1185">Reference proteome</keyword>
<dbReference type="Proteomes" id="UP001343257">
    <property type="component" value="Unassembled WGS sequence"/>
</dbReference>
<organism evidence="9 10">
    <name type="scientific">Paenibacillus chibensis</name>
    <dbReference type="NCBI Taxonomy" id="59846"/>
    <lineage>
        <taxon>Bacteria</taxon>
        <taxon>Bacillati</taxon>
        <taxon>Bacillota</taxon>
        <taxon>Bacilli</taxon>
        <taxon>Bacillales</taxon>
        <taxon>Paenibacillaceae</taxon>
        <taxon>Paenibacillus</taxon>
    </lineage>
</organism>